<comment type="function">
    <text evidence="7">Catalyzes the formation of 4-diphosphocytidyl-2-C-methyl-D-erythritol from CTP and 2-C-methyl-D-erythritol 4-phosphate (MEP).</text>
</comment>
<comment type="similarity">
    <text evidence="3 7">Belongs to the IspD/TarI cytidylyltransferase family. IspD subfamily.</text>
</comment>
<dbReference type="NCBIfam" id="TIGR00453">
    <property type="entry name" value="ispD"/>
    <property type="match status" value="1"/>
</dbReference>
<dbReference type="Proteomes" id="UP000298773">
    <property type="component" value="Chromosome"/>
</dbReference>
<evidence type="ECO:0000313" key="8">
    <source>
        <dbReference type="EMBL" id="QCI21709.1"/>
    </source>
</evidence>
<evidence type="ECO:0000256" key="1">
    <source>
        <dbReference type="ARBA" id="ARBA00001282"/>
    </source>
</evidence>
<comment type="catalytic activity">
    <reaction evidence="1 7">
        <text>2-C-methyl-D-erythritol 4-phosphate + CTP + H(+) = 4-CDP-2-C-methyl-D-erythritol + diphosphate</text>
        <dbReference type="Rhea" id="RHEA:13429"/>
        <dbReference type="ChEBI" id="CHEBI:15378"/>
        <dbReference type="ChEBI" id="CHEBI:33019"/>
        <dbReference type="ChEBI" id="CHEBI:37563"/>
        <dbReference type="ChEBI" id="CHEBI:57823"/>
        <dbReference type="ChEBI" id="CHEBI:58262"/>
        <dbReference type="EC" id="2.7.7.60"/>
    </reaction>
</comment>
<keyword evidence="4 7" id="KW-0808">Transferase</keyword>
<comment type="subunit">
    <text evidence="7">Homodimer.</text>
</comment>
<dbReference type="OrthoDB" id="9806837at2"/>
<feature type="site" description="Transition state stabilizer" evidence="7">
    <location>
        <position position="30"/>
    </location>
</feature>
<dbReference type="UniPathway" id="UPA00056">
    <property type="reaction ID" value="UER00093"/>
</dbReference>
<dbReference type="PROSITE" id="PS01295">
    <property type="entry name" value="ISPD"/>
    <property type="match status" value="1"/>
</dbReference>
<dbReference type="InterPro" id="IPR050088">
    <property type="entry name" value="IspD/TarI_cytidylyltransf_bact"/>
</dbReference>
<evidence type="ECO:0000256" key="5">
    <source>
        <dbReference type="ARBA" id="ARBA00022695"/>
    </source>
</evidence>
<reference evidence="8 9" key="1">
    <citation type="submission" date="2018-12" db="EMBL/GenBank/DDBJ databases">
        <authorList>
            <person name="Chong R.A."/>
        </authorList>
    </citation>
    <scope>NUCLEOTIDE SEQUENCE [LARGE SCALE GENOMIC DNA]</scope>
    <source>
        <strain evidence="8 9">Hta</strain>
    </source>
</reference>
<evidence type="ECO:0000256" key="6">
    <source>
        <dbReference type="ARBA" id="ARBA00023229"/>
    </source>
</evidence>
<protein>
    <recommendedName>
        <fullName evidence="7">2-C-methyl-D-erythritol 4-phosphate cytidylyltransferase</fullName>
        <ecNumber evidence="7">2.7.7.60</ecNumber>
    </recommendedName>
    <alternativeName>
        <fullName evidence="7">4-diphosphocytidyl-2C-methyl-D-erythritol synthase</fullName>
    </alternativeName>
    <alternativeName>
        <fullName evidence="7">MEP cytidylyltransferase</fullName>
        <shortName evidence="7">MCT</shortName>
    </alternativeName>
</protein>
<dbReference type="InterPro" id="IPR029044">
    <property type="entry name" value="Nucleotide-diphossugar_trans"/>
</dbReference>
<keyword evidence="6 7" id="KW-0414">Isoprene biosynthesis</keyword>
<dbReference type="RefSeq" id="WP_158356679.1">
    <property type="nucleotide sequence ID" value="NZ_CP034873.1"/>
</dbReference>
<dbReference type="PANTHER" id="PTHR32125:SF4">
    <property type="entry name" value="2-C-METHYL-D-ERYTHRITOL 4-PHOSPHATE CYTIDYLYLTRANSFERASE, CHLOROPLASTIC"/>
    <property type="match status" value="1"/>
</dbReference>
<organism evidence="8 9">
    <name type="scientific">Buchnera aphidicola</name>
    <name type="common">Hyadaphis tataricae</name>
    <dbReference type="NCBI Taxonomy" id="1241859"/>
    <lineage>
        <taxon>Bacteria</taxon>
        <taxon>Pseudomonadati</taxon>
        <taxon>Pseudomonadota</taxon>
        <taxon>Gammaproteobacteria</taxon>
        <taxon>Enterobacterales</taxon>
        <taxon>Erwiniaceae</taxon>
        <taxon>Buchnera</taxon>
    </lineage>
</organism>
<dbReference type="GO" id="GO:0019288">
    <property type="term" value="P:isopentenyl diphosphate biosynthetic process, methylerythritol 4-phosphate pathway"/>
    <property type="evidence" value="ECO:0007669"/>
    <property type="project" value="UniProtKB-UniRule"/>
</dbReference>
<dbReference type="Gene3D" id="3.90.550.10">
    <property type="entry name" value="Spore Coat Polysaccharide Biosynthesis Protein SpsA, Chain A"/>
    <property type="match status" value="1"/>
</dbReference>
<evidence type="ECO:0000256" key="7">
    <source>
        <dbReference type="HAMAP-Rule" id="MF_00108"/>
    </source>
</evidence>
<feature type="site" description="Positions MEP for the nucleophilic attack" evidence="7">
    <location>
        <position position="215"/>
    </location>
</feature>
<dbReference type="CDD" id="cd02516">
    <property type="entry name" value="CDP-ME_synthetase"/>
    <property type="match status" value="1"/>
</dbReference>
<dbReference type="AlphaFoldDB" id="A0A4D6XZS5"/>
<dbReference type="EC" id="2.7.7.60" evidence="7"/>
<accession>A0A4D6XZS5</accession>
<dbReference type="Pfam" id="PF01128">
    <property type="entry name" value="IspD"/>
    <property type="match status" value="1"/>
</dbReference>
<sequence length="235" mass="26581">MILNNKVPPKIIAIVPASGMGTRMKSSIPKQYIKIKGYTILEYTLKTLLLHPAITHIIVSLNKSDNYFYKLSISSHLRITSVIGGKKRINSVLSGLSVKTNANWVIIHDAVRPCLKYQDLSKLIDVVHTKLIGAVLARPVSDTIKYSDKNKTVLCTINRTNLWHALTPQLFQIHILKNCLYKIIKKKIDITDEASALEYYGYYPVLILGSASNIKITYPEDIALAEFYLKRFHVI</sequence>
<evidence type="ECO:0000256" key="2">
    <source>
        <dbReference type="ARBA" id="ARBA00004787"/>
    </source>
</evidence>
<reference evidence="8 9" key="2">
    <citation type="submission" date="2019-05" db="EMBL/GenBank/DDBJ databases">
        <title>Genome evolution of the obligate endosymbiont Buchnera aphidicola.</title>
        <authorList>
            <person name="Moran N.A."/>
        </authorList>
    </citation>
    <scope>NUCLEOTIDE SEQUENCE [LARGE SCALE GENOMIC DNA]</scope>
    <source>
        <strain evidence="8 9">Hta</strain>
    </source>
</reference>
<dbReference type="InterPro" id="IPR018294">
    <property type="entry name" value="ISPD_synthase_CS"/>
</dbReference>
<keyword evidence="5 7" id="KW-0548">Nucleotidyltransferase</keyword>
<dbReference type="InterPro" id="IPR034683">
    <property type="entry name" value="IspD/TarI"/>
</dbReference>
<dbReference type="EMBL" id="CP034873">
    <property type="protein sequence ID" value="QCI21709.1"/>
    <property type="molecule type" value="Genomic_DNA"/>
</dbReference>
<evidence type="ECO:0000256" key="4">
    <source>
        <dbReference type="ARBA" id="ARBA00022679"/>
    </source>
</evidence>
<evidence type="ECO:0000313" key="9">
    <source>
        <dbReference type="Proteomes" id="UP000298773"/>
    </source>
</evidence>
<comment type="pathway">
    <text evidence="2 7">Isoprenoid biosynthesis; isopentenyl diphosphate biosynthesis via DXP pathway; isopentenyl diphosphate from 1-deoxy-D-xylulose 5-phosphate: step 2/6.</text>
</comment>
<proteinExistence type="inferred from homology"/>
<dbReference type="HAMAP" id="MF_00108">
    <property type="entry name" value="IspD"/>
    <property type="match status" value="1"/>
</dbReference>
<evidence type="ECO:0000256" key="3">
    <source>
        <dbReference type="ARBA" id="ARBA00009789"/>
    </source>
</evidence>
<feature type="site" description="Positions MEP for the nucleophilic attack" evidence="7">
    <location>
        <position position="159"/>
    </location>
</feature>
<gene>
    <name evidence="7" type="primary">ispD</name>
    <name evidence="8" type="ORF">D9V69_02105</name>
</gene>
<feature type="site" description="Transition state stabilizer" evidence="7">
    <location>
        <position position="23"/>
    </location>
</feature>
<dbReference type="FunFam" id="3.90.550.10:FF:000003">
    <property type="entry name" value="2-C-methyl-D-erythritol 4-phosphate cytidylyltransferase"/>
    <property type="match status" value="1"/>
</dbReference>
<name>A0A4D6XZS5_9GAMM</name>
<dbReference type="PANTHER" id="PTHR32125">
    <property type="entry name" value="2-C-METHYL-D-ERYTHRITOL 4-PHOSPHATE CYTIDYLYLTRANSFERASE, CHLOROPLASTIC"/>
    <property type="match status" value="1"/>
</dbReference>
<dbReference type="InterPro" id="IPR001228">
    <property type="entry name" value="IspD"/>
</dbReference>
<dbReference type="GO" id="GO:0050518">
    <property type="term" value="F:2-C-methyl-D-erythritol 4-phosphate cytidylyltransferase activity"/>
    <property type="evidence" value="ECO:0007669"/>
    <property type="project" value="UniProtKB-UniRule"/>
</dbReference>
<dbReference type="SUPFAM" id="SSF53448">
    <property type="entry name" value="Nucleotide-diphospho-sugar transferases"/>
    <property type="match status" value="1"/>
</dbReference>